<name>A0A830CZ83_9LAMI</name>
<dbReference type="AlphaFoldDB" id="A0A830CZ83"/>
<dbReference type="GO" id="GO:0005634">
    <property type="term" value="C:nucleus"/>
    <property type="evidence" value="ECO:0007669"/>
    <property type="project" value="UniProtKB-SubCell"/>
</dbReference>
<comment type="similarity">
    <text evidence="3">Belongs to the SAAL1 family.</text>
</comment>
<keyword evidence="5" id="KW-1185">Reference proteome</keyword>
<feature type="non-terminal residue" evidence="4">
    <location>
        <position position="1"/>
    </location>
</feature>
<dbReference type="PANTHER" id="PTHR23424:SF23">
    <property type="entry name" value="PROTEIN SAAL1"/>
    <property type="match status" value="1"/>
</dbReference>
<dbReference type="OrthoDB" id="2156856at2759"/>
<evidence type="ECO:0000313" key="5">
    <source>
        <dbReference type="Proteomes" id="UP000653305"/>
    </source>
</evidence>
<evidence type="ECO:0000256" key="1">
    <source>
        <dbReference type="ARBA" id="ARBA00004123"/>
    </source>
</evidence>
<accession>A0A830CZ83</accession>
<evidence type="ECO:0000256" key="2">
    <source>
        <dbReference type="ARBA" id="ARBA00023242"/>
    </source>
</evidence>
<evidence type="ECO:0000256" key="3">
    <source>
        <dbReference type="ARBA" id="ARBA00038401"/>
    </source>
</evidence>
<dbReference type="PANTHER" id="PTHR23424">
    <property type="entry name" value="SERUM AMYLOID A"/>
    <property type="match status" value="1"/>
</dbReference>
<gene>
    <name evidence="4" type="ORF">PHJA_002719900</name>
</gene>
<keyword evidence="2" id="KW-0539">Nucleus</keyword>
<dbReference type="EMBL" id="BMAC01001118">
    <property type="protein sequence ID" value="GFQ05758.1"/>
    <property type="molecule type" value="Genomic_DNA"/>
</dbReference>
<reference evidence="4" key="1">
    <citation type="submission" date="2020-07" db="EMBL/GenBank/DDBJ databases">
        <title>Ethylene signaling mediates host invasion by parasitic plants.</title>
        <authorList>
            <person name="Yoshida S."/>
        </authorList>
    </citation>
    <scope>NUCLEOTIDE SEQUENCE</scope>
    <source>
        <strain evidence="4">Okayama</strain>
    </source>
</reference>
<protein>
    <submittedName>
        <fullName evidence="4">Uncharacterized protein</fullName>
    </submittedName>
</protein>
<organism evidence="4 5">
    <name type="scientific">Phtheirospermum japonicum</name>
    <dbReference type="NCBI Taxonomy" id="374723"/>
    <lineage>
        <taxon>Eukaryota</taxon>
        <taxon>Viridiplantae</taxon>
        <taxon>Streptophyta</taxon>
        <taxon>Embryophyta</taxon>
        <taxon>Tracheophyta</taxon>
        <taxon>Spermatophyta</taxon>
        <taxon>Magnoliopsida</taxon>
        <taxon>eudicotyledons</taxon>
        <taxon>Gunneridae</taxon>
        <taxon>Pentapetalae</taxon>
        <taxon>asterids</taxon>
        <taxon>lamiids</taxon>
        <taxon>Lamiales</taxon>
        <taxon>Orobanchaceae</taxon>
        <taxon>Orobanchaceae incertae sedis</taxon>
        <taxon>Phtheirospermum</taxon>
    </lineage>
</organism>
<dbReference type="InterPro" id="IPR052464">
    <property type="entry name" value="Synovial_Prolif_Regulator"/>
</dbReference>
<evidence type="ECO:0000313" key="4">
    <source>
        <dbReference type="EMBL" id="GFQ05758.1"/>
    </source>
</evidence>
<sequence length="270" mass="30474">ALKAEQIISHILWISENALNPQLLEKIVGLLLAVLESQPEVATILIPPMLDLDLSSLVIKLLAFEMSTLKGERILERYTVLDSVLRAIEALSTMDNCSQEICLNKELMQLVKQLIEFPDKFEVASSCVTAAVFIANILTDATDLASELSQDLNFLQGIFDVFPFASDNTEAKNAILSIITRLLTMVKENEMSPSIFRFLVSILASKLDLIEDELLVCPTLFSFTSFKMMKRISNILRRWKFSDDRVNNTFSMCDYVINEDDVDKLLDLLL</sequence>
<comment type="subcellular location">
    <subcellularLocation>
        <location evidence="1">Nucleus</location>
    </subcellularLocation>
</comment>
<comment type="caution">
    <text evidence="4">The sequence shown here is derived from an EMBL/GenBank/DDBJ whole genome shotgun (WGS) entry which is preliminary data.</text>
</comment>
<dbReference type="Proteomes" id="UP000653305">
    <property type="component" value="Unassembled WGS sequence"/>
</dbReference>
<proteinExistence type="inferred from homology"/>